<comment type="caution">
    <text evidence="2">The sequence shown here is derived from an EMBL/GenBank/DDBJ whole genome shotgun (WGS) entry which is preliminary data.</text>
</comment>
<organism evidence="2 3">
    <name type="scientific">Brachionus plicatilis</name>
    <name type="common">Marine rotifer</name>
    <name type="synonym">Brachionus muelleri</name>
    <dbReference type="NCBI Taxonomy" id="10195"/>
    <lineage>
        <taxon>Eukaryota</taxon>
        <taxon>Metazoa</taxon>
        <taxon>Spiralia</taxon>
        <taxon>Gnathifera</taxon>
        <taxon>Rotifera</taxon>
        <taxon>Eurotatoria</taxon>
        <taxon>Monogononta</taxon>
        <taxon>Pseudotrocha</taxon>
        <taxon>Ploima</taxon>
        <taxon>Brachionidae</taxon>
        <taxon>Brachionus</taxon>
    </lineage>
</organism>
<dbReference type="EMBL" id="REGN01000860">
    <property type="protein sequence ID" value="RNA38529.1"/>
    <property type="molecule type" value="Genomic_DNA"/>
</dbReference>
<evidence type="ECO:0000313" key="3">
    <source>
        <dbReference type="Proteomes" id="UP000276133"/>
    </source>
</evidence>
<evidence type="ECO:0000313" key="2">
    <source>
        <dbReference type="EMBL" id="RNA38529.1"/>
    </source>
</evidence>
<feature type="region of interest" description="Disordered" evidence="1">
    <location>
        <begin position="1"/>
        <end position="55"/>
    </location>
</feature>
<evidence type="ECO:0000256" key="1">
    <source>
        <dbReference type="SAM" id="MobiDB-lite"/>
    </source>
</evidence>
<reference evidence="2 3" key="1">
    <citation type="journal article" date="2018" name="Sci. Rep.">
        <title>Genomic signatures of local adaptation to the degree of environmental predictability in rotifers.</title>
        <authorList>
            <person name="Franch-Gras L."/>
            <person name="Hahn C."/>
            <person name="Garcia-Roger E.M."/>
            <person name="Carmona M.J."/>
            <person name="Serra M."/>
            <person name="Gomez A."/>
        </authorList>
    </citation>
    <scope>NUCLEOTIDE SEQUENCE [LARGE SCALE GENOMIC DNA]</scope>
    <source>
        <strain evidence="2">HYR1</strain>
    </source>
</reference>
<gene>
    <name evidence="2" type="ORF">BpHYR1_016947</name>
</gene>
<dbReference type="Proteomes" id="UP000276133">
    <property type="component" value="Unassembled WGS sequence"/>
</dbReference>
<proteinExistence type="predicted"/>
<accession>A0A3M7SS45</accession>
<feature type="compositionally biased region" description="Polar residues" evidence="1">
    <location>
        <begin position="44"/>
        <end position="55"/>
    </location>
</feature>
<keyword evidence="3" id="KW-1185">Reference proteome</keyword>
<dbReference type="AlphaFoldDB" id="A0A3M7SS45"/>
<protein>
    <submittedName>
        <fullName evidence="2">Uncharacterized protein</fullName>
    </submittedName>
</protein>
<sequence length="137" mass="15428">MYPGSLKYESRSVRSSDNSSSGNGSDVELLSSSKSKSKSKSSSIHRQIQQQQLNSYMKQQQTNYYEIQTMASMKTTKISSMQQELRTLDKIPPELKRSKPSLADADSEISICCCLLVWPFYIAANHGLGKLDFFTKN</sequence>
<name>A0A3M7SS45_BRAPC</name>
<feature type="compositionally biased region" description="Low complexity" evidence="1">
    <location>
        <begin position="15"/>
        <end position="34"/>
    </location>
</feature>